<dbReference type="Proteomes" id="UP000712045">
    <property type="component" value="Unassembled WGS sequence"/>
</dbReference>
<dbReference type="RefSeq" id="WP_205085707.1">
    <property type="nucleotide sequence ID" value="NZ_JAFEUF010000203.1"/>
</dbReference>
<dbReference type="PROSITE" id="PS51898">
    <property type="entry name" value="TYR_RECOMBINASE"/>
    <property type="match status" value="1"/>
</dbReference>
<reference evidence="4 5" key="1">
    <citation type="submission" date="2021-02" db="EMBL/GenBank/DDBJ databases">
        <title>Genome Streptomyces sp. RHZ10.</title>
        <authorList>
            <person name="Besaury L."/>
        </authorList>
    </citation>
    <scope>NUCLEOTIDE SEQUENCE [LARGE SCALE GENOMIC DNA]</scope>
    <source>
        <strain evidence="4 5">RHZ10</strain>
    </source>
</reference>
<evidence type="ECO:0000313" key="4">
    <source>
        <dbReference type="EMBL" id="MBM7057547.1"/>
    </source>
</evidence>
<dbReference type="Pfam" id="PF00589">
    <property type="entry name" value="Phage_integrase"/>
    <property type="match status" value="1"/>
</dbReference>
<proteinExistence type="predicted"/>
<organism evidence="4 5">
    <name type="scientific">Streptomyces durocortorensis</name>
    <dbReference type="NCBI Taxonomy" id="2811104"/>
    <lineage>
        <taxon>Bacteria</taxon>
        <taxon>Bacillati</taxon>
        <taxon>Actinomycetota</taxon>
        <taxon>Actinomycetes</taxon>
        <taxon>Kitasatosporales</taxon>
        <taxon>Streptomycetaceae</taxon>
        <taxon>Streptomyces</taxon>
    </lineage>
</organism>
<dbReference type="InterPro" id="IPR013762">
    <property type="entry name" value="Integrase-like_cat_sf"/>
</dbReference>
<protein>
    <submittedName>
        <fullName evidence="4">Site-specific integrase</fullName>
    </submittedName>
</protein>
<accession>A0ABS2I6T5</accession>
<evidence type="ECO:0000256" key="1">
    <source>
        <dbReference type="ARBA" id="ARBA00023172"/>
    </source>
</evidence>
<dbReference type="InterPro" id="IPR011010">
    <property type="entry name" value="DNA_brk_join_enz"/>
</dbReference>
<name>A0ABS2I6T5_9ACTN</name>
<keyword evidence="5" id="KW-1185">Reference proteome</keyword>
<evidence type="ECO:0000259" key="3">
    <source>
        <dbReference type="PROSITE" id="PS51898"/>
    </source>
</evidence>
<comment type="caution">
    <text evidence="4">The sequence shown here is derived from an EMBL/GenBank/DDBJ whole genome shotgun (WGS) entry which is preliminary data.</text>
</comment>
<dbReference type="Gene3D" id="1.10.443.10">
    <property type="entry name" value="Intergrase catalytic core"/>
    <property type="match status" value="1"/>
</dbReference>
<feature type="domain" description="Tyr recombinase" evidence="3">
    <location>
        <begin position="113"/>
        <end position="233"/>
    </location>
</feature>
<gene>
    <name evidence="4" type="ORF">JS521_27750</name>
</gene>
<evidence type="ECO:0000256" key="2">
    <source>
        <dbReference type="SAM" id="MobiDB-lite"/>
    </source>
</evidence>
<dbReference type="InterPro" id="IPR002104">
    <property type="entry name" value="Integrase_catalytic"/>
</dbReference>
<feature type="region of interest" description="Disordered" evidence="2">
    <location>
        <begin position="24"/>
        <end position="64"/>
    </location>
</feature>
<evidence type="ECO:0000313" key="5">
    <source>
        <dbReference type="Proteomes" id="UP000712045"/>
    </source>
</evidence>
<keyword evidence="1" id="KW-0233">DNA recombination</keyword>
<dbReference type="SUPFAM" id="SSF56349">
    <property type="entry name" value="DNA breaking-rejoining enzymes"/>
    <property type="match status" value="1"/>
</dbReference>
<dbReference type="EMBL" id="JAFEUF010000203">
    <property type="protein sequence ID" value="MBM7057547.1"/>
    <property type="molecule type" value="Genomic_DNA"/>
</dbReference>
<sequence>MASGCSNVMMPMWRVRCHRKGSLQRSRGEASELEVAVPDPDGGGARGHLSSSPPRGEGSLGAVQGSFRRPRCATRTPHGLCWDRRLNSTFDEICSPGQRRGSQQRGLVPRLTKLPWIPNEEQWLCILEVARREPIRNRLMLALAYDAALRREELCLLRTDDLDPSRRMLRIRAETTKNRLEHAVPYSATTGALLSTYLAHRATLRPRLRSFLERRRGGVLASGGERCTSPLHR</sequence>
<dbReference type="CDD" id="cd00397">
    <property type="entry name" value="DNA_BRE_C"/>
    <property type="match status" value="1"/>
</dbReference>